<dbReference type="InterPro" id="IPR020568">
    <property type="entry name" value="Ribosomal_Su5_D2-typ_SF"/>
</dbReference>
<dbReference type="PROSITE" id="PS00955">
    <property type="entry name" value="IGP_DEHYDRATASE_2"/>
    <property type="match status" value="1"/>
</dbReference>
<proteinExistence type="predicted"/>
<evidence type="ECO:0000313" key="3">
    <source>
        <dbReference type="Proteomes" id="UP000076481"/>
    </source>
</evidence>
<dbReference type="SUPFAM" id="SSF54211">
    <property type="entry name" value="Ribosomal protein S5 domain 2-like"/>
    <property type="match status" value="1"/>
</dbReference>
<evidence type="ECO:0000313" key="2">
    <source>
        <dbReference type="EMBL" id="KZK74374.1"/>
    </source>
</evidence>
<dbReference type="InterPro" id="IPR038494">
    <property type="entry name" value="IGPD_sf"/>
</dbReference>
<name>A0A165LSI9_PELLU</name>
<dbReference type="Proteomes" id="UP000076481">
    <property type="component" value="Unassembled WGS sequence"/>
</dbReference>
<sequence>MAAGRHTQIALLEGHESHDGHDGHDGHNTHHMIEAMFKAFALAMKDAVRIQGGGIPSTKGEL</sequence>
<dbReference type="InterPro" id="IPR020565">
    <property type="entry name" value="ImidazoleglycerP_deHydtase_CS"/>
</dbReference>
<evidence type="ECO:0008006" key="4">
    <source>
        <dbReference type="Google" id="ProtNLM"/>
    </source>
</evidence>
<reference evidence="2 3" key="1">
    <citation type="submission" date="2016-03" db="EMBL/GenBank/DDBJ databases">
        <title>Speciation and ecological success in dimly lit waters: horizontal gene transfer in a green sulfur bacteria bloom unveiled by metagenomic assembly.</title>
        <authorList>
            <person name="Llorens-Mares T."/>
            <person name="Liu Z."/>
            <person name="Allen L.Z."/>
            <person name="Rusch D.B."/>
            <person name="Craig M.T."/>
            <person name="Dupont C.L."/>
            <person name="Bryant D.A."/>
            <person name="Casamayor E.O."/>
        </authorList>
    </citation>
    <scope>NUCLEOTIDE SEQUENCE [LARGE SCALE GENOMIC DNA]</scope>
    <source>
        <strain evidence="2">CIII</strain>
    </source>
</reference>
<dbReference type="EMBL" id="LVWG01000027">
    <property type="protein sequence ID" value="KZK74374.1"/>
    <property type="molecule type" value="Genomic_DNA"/>
</dbReference>
<dbReference type="Gene3D" id="3.30.230.40">
    <property type="entry name" value="Imidazole glycerol phosphate dehydratase, domain 1"/>
    <property type="match status" value="1"/>
</dbReference>
<evidence type="ECO:0000256" key="1">
    <source>
        <dbReference type="SAM" id="MobiDB-lite"/>
    </source>
</evidence>
<comment type="caution">
    <text evidence="2">The sequence shown here is derived from an EMBL/GenBank/DDBJ whole genome shotgun (WGS) entry which is preliminary data.</text>
</comment>
<accession>A0A165LSI9</accession>
<organism evidence="2 3">
    <name type="scientific">Pelodictyon luteolum</name>
    <dbReference type="NCBI Taxonomy" id="1100"/>
    <lineage>
        <taxon>Bacteria</taxon>
        <taxon>Pseudomonadati</taxon>
        <taxon>Chlorobiota</taxon>
        <taxon>Chlorobiia</taxon>
        <taxon>Chlorobiales</taxon>
        <taxon>Chlorobiaceae</taxon>
        <taxon>Chlorobium/Pelodictyon group</taxon>
        <taxon>Pelodictyon</taxon>
    </lineage>
</organism>
<dbReference type="GO" id="GO:0000105">
    <property type="term" value="P:L-histidine biosynthetic process"/>
    <property type="evidence" value="ECO:0007669"/>
    <property type="project" value="UniProtKB-UniPathway"/>
</dbReference>
<feature type="region of interest" description="Disordered" evidence="1">
    <location>
        <begin position="1"/>
        <end position="28"/>
    </location>
</feature>
<feature type="compositionally biased region" description="Basic and acidic residues" evidence="1">
    <location>
        <begin position="13"/>
        <end position="28"/>
    </location>
</feature>
<dbReference type="UniPathway" id="UPA00031">
    <property type="reaction ID" value="UER00011"/>
</dbReference>
<protein>
    <recommendedName>
        <fullName evidence="4">Imidazoleglycerol-phosphate dehydratase</fullName>
    </recommendedName>
</protein>
<dbReference type="GO" id="GO:0004424">
    <property type="term" value="F:imidazoleglycerol-phosphate dehydratase activity"/>
    <property type="evidence" value="ECO:0007669"/>
    <property type="project" value="InterPro"/>
</dbReference>
<gene>
    <name evidence="2" type="ORF">A3K90_03720</name>
</gene>
<dbReference type="AlphaFoldDB" id="A0A165LSI9"/>